<dbReference type="InterPro" id="IPR001099">
    <property type="entry name" value="Chalcone/stilbene_synt_N"/>
</dbReference>
<dbReference type="STRING" id="4537.A0A0E0M5Z6"/>
<dbReference type="PANTHER" id="PTHR11877">
    <property type="entry name" value="HYDROXYMETHYLGLUTARYL-COA SYNTHASE"/>
    <property type="match status" value="1"/>
</dbReference>
<organism evidence="2">
    <name type="scientific">Oryza punctata</name>
    <name type="common">Red rice</name>
    <dbReference type="NCBI Taxonomy" id="4537"/>
    <lineage>
        <taxon>Eukaryota</taxon>
        <taxon>Viridiplantae</taxon>
        <taxon>Streptophyta</taxon>
        <taxon>Embryophyta</taxon>
        <taxon>Tracheophyta</taxon>
        <taxon>Spermatophyta</taxon>
        <taxon>Magnoliopsida</taxon>
        <taxon>Liliopsida</taxon>
        <taxon>Poales</taxon>
        <taxon>Poaceae</taxon>
        <taxon>BOP clade</taxon>
        <taxon>Oryzoideae</taxon>
        <taxon>Oryzeae</taxon>
        <taxon>Oryzinae</taxon>
        <taxon>Oryza</taxon>
    </lineage>
</organism>
<evidence type="ECO:0000313" key="2">
    <source>
        <dbReference type="EnsemblPlants" id="OPUNC10G03470.1"/>
    </source>
</evidence>
<dbReference type="InterPro" id="IPR016039">
    <property type="entry name" value="Thiolase-like"/>
</dbReference>
<dbReference type="PANTHER" id="PTHR11877:SF23">
    <property type="entry name" value="OS10G0177300 PROTEIN"/>
    <property type="match status" value="1"/>
</dbReference>
<dbReference type="EnsemblPlants" id="OPUNC10G03470.1">
    <property type="protein sequence ID" value="OPUNC10G03470.1"/>
    <property type="gene ID" value="OPUNC10G03470"/>
</dbReference>
<dbReference type="InterPro" id="IPR011141">
    <property type="entry name" value="Polyketide_synthase_type-III"/>
</dbReference>
<dbReference type="SUPFAM" id="SSF53901">
    <property type="entry name" value="Thiolase-like"/>
    <property type="match status" value="1"/>
</dbReference>
<protein>
    <recommendedName>
        <fullName evidence="1">Chalcone/stilbene synthase N-terminal domain-containing protein</fullName>
    </recommendedName>
</protein>
<reference evidence="2" key="1">
    <citation type="submission" date="2015-04" db="UniProtKB">
        <authorList>
            <consortium name="EnsemblPlants"/>
        </authorList>
    </citation>
    <scope>IDENTIFICATION</scope>
</reference>
<keyword evidence="3" id="KW-1185">Reference proteome</keyword>
<name>A0A0E0M5Z6_ORYPU</name>
<reference evidence="2" key="2">
    <citation type="submission" date="2018-05" db="EMBL/GenBank/DDBJ databases">
        <title>OpunRS2 (Oryza punctata Reference Sequence Version 2).</title>
        <authorList>
            <person name="Zhang J."/>
            <person name="Kudrna D."/>
            <person name="Lee S."/>
            <person name="Talag J."/>
            <person name="Welchert J."/>
            <person name="Wing R.A."/>
        </authorList>
    </citation>
    <scope>NUCLEOTIDE SEQUENCE [LARGE SCALE GENOMIC DNA]</scope>
</reference>
<dbReference type="HOGENOM" id="CLU_1809326_0_0_1"/>
<sequence length="143" mass="15088">MLAFGEAMWWRPDGGGTLPSTRFGGRGGDRLPTVRSTTAAALLLSAPHLPPPNLPLAIGHSKLAKERAENNHDTRVLLALSEMTLVCFSTPDESKIVGHGLFGDGAGVIILGTDSLTDGEHPLFEMVAALHTMIPGTKHALSM</sequence>
<dbReference type="GO" id="GO:0030639">
    <property type="term" value="P:polyketide biosynthetic process"/>
    <property type="evidence" value="ECO:0007669"/>
    <property type="project" value="TreeGrafter"/>
</dbReference>
<dbReference type="Pfam" id="PF00195">
    <property type="entry name" value="Chal_sti_synt_N"/>
    <property type="match status" value="1"/>
</dbReference>
<dbReference type="AlphaFoldDB" id="A0A0E0M5Z6"/>
<dbReference type="Proteomes" id="UP000026962">
    <property type="component" value="Chromosome 10"/>
</dbReference>
<accession>A0A0E0M5Z6</accession>
<proteinExistence type="predicted"/>
<dbReference type="Gene3D" id="3.40.47.10">
    <property type="match status" value="1"/>
</dbReference>
<evidence type="ECO:0000259" key="1">
    <source>
        <dbReference type="Pfam" id="PF00195"/>
    </source>
</evidence>
<evidence type="ECO:0000313" key="3">
    <source>
        <dbReference type="Proteomes" id="UP000026962"/>
    </source>
</evidence>
<dbReference type="Gramene" id="OPUNC10G03470.1">
    <property type="protein sequence ID" value="OPUNC10G03470.1"/>
    <property type="gene ID" value="OPUNC10G03470"/>
</dbReference>
<dbReference type="GO" id="GO:0016747">
    <property type="term" value="F:acyltransferase activity, transferring groups other than amino-acyl groups"/>
    <property type="evidence" value="ECO:0007669"/>
    <property type="project" value="InterPro"/>
</dbReference>
<feature type="domain" description="Chalcone/stilbene synthase N-terminal" evidence="1">
    <location>
        <begin position="62"/>
        <end position="114"/>
    </location>
</feature>